<sequence>MTDAAPTSVADLAGSEYVLLTTYTGDGTPKPTPVWAALDGDALVLTTTDWTWKVRRVRAQPRVTLAACDVRGHPRSAPVEGVAVVVGAEHMPRVDAALRRKYGWKLRVTELVTGLRRSRVTRVGIVVRDT</sequence>
<gene>
    <name evidence="3" type="ORF">ACFOLH_05005</name>
</gene>
<dbReference type="RefSeq" id="WP_340291865.1">
    <property type="nucleotide sequence ID" value="NZ_JBBEOI010000052.1"/>
</dbReference>
<dbReference type="InterPro" id="IPR012349">
    <property type="entry name" value="Split_barrel_FMN-bd"/>
</dbReference>
<proteinExistence type="predicted"/>
<comment type="caution">
    <text evidence="3">The sequence shown here is derived from an EMBL/GenBank/DDBJ whole genome shotgun (WGS) entry which is preliminary data.</text>
</comment>
<dbReference type="Gene3D" id="2.30.110.10">
    <property type="entry name" value="Electron Transport, Fmn-binding Protein, Chain A"/>
    <property type="match status" value="1"/>
</dbReference>
<dbReference type="PANTHER" id="PTHR35176">
    <property type="entry name" value="HEME OXYGENASE HI_0854-RELATED"/>
    <property type="match status" value="1"/>
</dbReference>
<reference evidence="4" key="1">
    <citation type="journal article" date="2019" name="Int. J. Syst. Evol. Microbiol.">
        <title>The Global Catalogue of Microorganisms (GCM) 10K type strain sequencing project: providing services to taxonomists for standard genome sequencing and annotation.</title>
        <authorList>
            <consortium name="The Broad Institute Genomics Platform"/>
            <consortium name="The Broad Institute Genome Sequencing Center for Infectious Disease"/>
            <person name="Wu L."/>
            <person name="Ma J."/>
        </authorList>
    </citation>
    <scope>NUCLEOTIDE SEQUENCE [LARGE SCALE GENOMIC DNA]</scope>
    <source>
        <strain evidence="4">NCAIM B.02333</strain>
    </source>
</reference>
<keyword evidence="4" id="KW-1185">Reference proteome</keyword>
<evidence type="ECO:0000313" key="4">
    <source>
        <dbReference type="Proteomes" id="UP001595685"/>
    </source>
</evidence>
<keyword evidence="1 3" id="KW-0560">Oxidoreductase</keyword>
<evidence type="ECO:0000259" key="2">
    <source>
        <dbReference type="Pfam" id="PF01243"/>
    </source>
</evidence>
<name>A0ABV7WF56_9MICO</name>
<dbReference type="EC" id="1.-.-.-" evidence="3"/>
<dbReference type="InterPro" id="IPR052019">
    <property type="entry name" value="F420H2_bilvrd_red/Heme_oxyg"/>
</dbReference>
<dbReference type="Proteomes" id="UP001595685">
    <property type="component" value="Unassembled WGS sequence"/>
</dbReference>
<dbReference type="PANTHER" id="PTHR35176:SF11">
    <property type="entry name" value="PYRIDOXAMINE 5'-PHOSPHATE OXIDASE FAMILY PROTEIN"/>
    <property type="match status" value="1"/>
</dbReference>
<dbReference type="GO" id="GO:0016491">
    <property type="term" value="F:oxidoreductase activity"/>
    <property type="evidence" value="ECO:0007669"/>
    <property type="project" value="UniProtKB-KW"/>
</dbReference>
<dbReference type="Pfam" id="PF01243">
    <property type="entry name" value="PNPOx_N"/>
    <property type="match status" value="1"/>
</dbReference>
<dbReference type="SUPFAM" id="SSF50475">
    <property type="entry name" value="FMN-binding split barrel"/>
    <property type="match status" value="1"/>
</dbReference>
<protein>
    <submittedName>
        <fullName evidence="3">PPOX class F420-dependent oxidoreductase</fullName>
        <ecNumber evidence="3">1.-.-.-</ecNumber>
    </submittedName>
</protein>
<evidence type="ECO:0000313" key="3">
    <source>
        <dbReference type="EMBL" id="MFC3687696.1"/>
    </source>
</evidence>
<organism evidence="3 4">
    <name type="scientific">Aquipuribacter hungaricus</name>
    <dbReference type="NCBI Taxonomy" id="545624"/>
    <lineage>
        <taxon>Bacteria</taxon>
        <taxon>Bacillati</taxon>
        <taxon>Actinomycetota</taxon>
        <taxon>Actinomycetes</taxon>
        <taxon>Micrococcales</taxon>
        <taxon>Intrasporangiaceae</taxon>
        <taxon>Aquipuribacter</taxon>
    </lineage>
</organism>
<dbReference type="EMBL" id="JBHRWW010000002">
    <property type="protein sequence ID" value="MFC3687696.1"/>
    <property type="molecule type" value="Genomic_DNA"/>
</dbReference>
<accession>A0ABV7WF56</accession>
<feature type="domain" description="Pyridoxamine 5'-phosphate oxidase N-terminal" evidence="2">
    <location>
        <begin position="12"/>
        <end position="94"/>
    </location>
</feature>
<dbReference type="InterPro" id="IPR011576">
    <property type="entry name" value="Pyridox_Oxase_N"/>
</dbReference>
<evidence type="ECO:0000256" key="1">
    <source>
        <dbReference type="ARBA" id="ARBA00023002"/>
    </source>
</evidence>
<dbReference type="InterPro" id="IPR019965">
    <property type="entry name" value="PPOX_F420-dep_Rv2061_put"/>
</dbReference>
<dbReference type="NCBIfam" id="TIGR03666">
    <property type="entry name" value="Rv2061_F420"/>
    <property type="match status" value="1"/>
</dbReference>